<comment type="function">
    <text evidence="5">Modulates RecA activity.</text>
</comment>
<organism evidence="8 9">
    <name type="scientific">Venatoribacter cucullus</name>
    <dbReference type="NCBI Taxonomy" id="2661630"/>
    <lineage>
        <taxon>Bacteria</taxon>
        <taxon>Pseudomonadati</taxon>
        <taxon>Pseudomonadota</taxon>
        <taxon>Gammaproteobacteria</taxon>
        <taxon>Oceanospirillales</taxon>
        <taxon>Oceanospirillaceae</taxon>
        <taxon>Venatoribacter</taxon>
    </lineage>
</organism>
<evidence type="ECO:0000256" key="5">
    <source>
        <dbReference type="HAMAP-Rule" id="MF_01114"/>
    </source>
</evidence>
<evidence type="ECO:0000259" key="6">
    <source>
        <dbReference type="Pfam" id="PF02631"/>
    </source>
</evidence>
<evidence type="ECO:0000313" key="8">
    <source>
        <dbReference type="EMBL" id="QQD24961.1"/>
    </source>
</evidence>
<dbReference type="Pfam" id="PF02631">
    <property type="entry name" value="RecX_HTH2"/>
    <property type="match status" value="1"/>
</dbReference>
<dbReference type="EMBL" id="CP046056">
    <property type="protein sequence ID" value="QQD24961.1"/>
    <property type="molecule type" value="Genomic_DNA"/>
</dbReference>
<evidence type="ECO:0000256" key="1">
    <source>
        <dbReference type="ARBA" id="ARBA00004496"/>
    </source>
</evidence>
<dbReference type="HAMAP" id="MF_01114">
    <property type="entry name" value="RecX"/>
    <property type="match status" value="1"/>
</dbReference>
<evidence type="ECO:0000259" key="7">
    <source>
        <dbReference type="Pfam" id="PF21981"/>
    </source>
</evidence>
<dbReference type="AlphaFoldDB" id="A0A9X7YPP4"/>
<dbReference type="PANTHER" id="PTHR33602:SF1">
    <property type="entry name" value="REGULATORY PROTEIN RECX FAMILY PROTEIN"/>
    <property type="match status" value="1"/>
</dbReference>
<dbReference type="InterPro" id="IPR053924">
    <property type="entry name" value="RecX_HTH_2nd"/>
</dbReference>
<keyword evidence="9" id="KW-1185">Reference proteome</keyword>
<reference evidence="8 9" key="1">
    <citation type="submission" date="2019-11" db="EMBL/GenBank/DDBJ databases">
        <title>Venatorbacter sp. nov. a predator of Campylobacter and other Gram-negative bacteria.</title>
        <authorList>
            <person name="Saeedi A."/>
            <person name="Cummings N.J."/>
            <person name="Connerton I.F."/>
            <person name="Connerton P.L."/>
        </authorList>
    </citation>
    <scope>NUCLEOTIDE SEQUENCE [LARGE SCALE GENOMIC DNA]</scope>
    <source>
        <strain evidence="8">XL5</strain>
    </source>
</reference>
<evidence type="ECO:0000256" key="4">
    <source>
        <dbReference type="ARBA" id="ARBA00022490"/>
    </source>
</evidence>
<name>A0A9X7YPP4_9GAMM</name>
<protein>
    <recommendedName>
        <fullName evidence="3 5">Regulatory protein RecX</fullName>
    </recommendedName>
</protein>
<dbReference type="InterPro" id="IPR053925">
    <property type="entry name" value="RecX_HTH_3rd"/>
</dbReference>
<dbReference type="Pfam" id="PF21981">
    <property type="entry name" value="RecX_HTH3"/>
    <property type="match status" value="1"/>
</dbReference>
<sequence>MKKPKPEPLDRAGLRQAVIDLLSRRDYSRLELQRKLQPKAASADDLTAVLDDMAERRWQSDERFTDAFLHSRSDRYGPLRLTQELQQKGIADARTAVAALDTDWQERAAQLALRKFSGADLSDIKQKARIYRHLAQRGFNADHIRYALEQLAAAGDPHGSLSDDEISPGWD</sequence>
<feature type="domain" description="RecX third three-helical" evidence="7">
    <location>
        <begin position="102"/>
        <end position="148"/>
    </location>
</feature>
<dbReference type="GO" id="GO:0006282">
    <property type="term" value="P:regulation of DNA repair"/>
    <property type="evidence" value="ECO:0007669"/>
    <property type="project" value="UniProtKB-UniRule"/>
</dbReference>
<gene>
    <name evidence="5" type="primary">recX</name>
    <name evidence="8" type="ORF">GJQ55_10990</name>
</gene>
<comment type="similarity">
    <text evidence="2 5">Belongs to the RecX family.</text>
</comment>
<dbReference type="InterPro" id="IPR036388">
    <property type="entry name" value="WH-like_DNA-bd_sf"/>
</dbReference>
<proteinExistence type="inferred from homology"/>
<evidence type="ECO:0000313" key="9">
    <source>
        <dbReference type="Proteomes" id="UP000596074"/>
    </source>
</evidence>
<evidence type="ECO:0000256" key="3">
    <source>
        <dbReference type="ARBA" id="ARBA00018111"/>
    </source>
</evidence>
<dbReference type="KEGG" id="vcw:GJQ55_10990"/>
<comment type="subcellular location">
    <subcellularLocation>
        <location evidence="1 5">Cytoplasm</location>
    </subcellularLocation>
</comment>
<dbReference type="InterPro" id="IPR003783">
    <property type="entry name" value="Regulatory_RecX"/>
</dbReference>
<dbReference type="Gene3D" id="1.10.10.10">
    <property type="entry name" value="Winged helix-like DNA-binding domain superfamily/Winged helix DNA-binding domain"/>
    <property type="match status" value="3"/>
</dbReference>
<dbReference type="RefSeq" id="WP_228345024.1">
    <property type="nucleotide sequence ID" value="NZ_CP046056.1"/>
</dbReference>
<dbReference type="GO" id="GO:0005737">
    <property type="term" value="C:cytoplasm"/>
    <property type="evidence" value="ECO:0007669"/>
    <property type="project" value="UniProtKB-SubCell"/>
</dbReference>
<keyword evidence="4 5" id="KW-0963">Cytoplasm</keyword>
<evidence type="ECO:0000256" key="2">
    <source>
        <dbReference type="ARBA" id="ARBA00009695"/>
    </source>
</evidence>
<dbReference type="PANTHER" id="PTHR33602">
    <property type="entry name" value="REGULATORY PROTEIN RECX FAMILY PROTEIN"/>
    <property type="match status" value="1"/>
</dbReference>
<dbReference type="Proteomes" id="UP000596074">
    <property type="component" value="Chromosome"/>
</dbReference>
<accession>A0A9X7YPP4</accession>
<feature type="domain" description="RecX second three-helical" evidence="6">
    <location>
        <begin position="60"/>
        <end position="92"/>
    </location>
</feature>